<reference evidence="18 19" key="1">
    <citation type="submission" date="2018-03" db="EMBL/GenBank/DDBJ databases">
        <title>Genomic Encyclopedia of Archaeal and Bacterial Type Strains, Phase II (KMG-II): from individual species to whole genera.</title>
        <authorList>
            <person name="Goeker M."/>
        </authorList>
    </citation>
    <scope>NUCLEOTIDE SEQUENCE [LARGE SCALE GENOMIC DNA]</scope>
    <source>
        <strain evidence="18 19">DSM 45601</strain>
    </source>
</reference>
<feature type="transmembrane region" description="Helical" evidence="15">
    <location>
        <begin position="12"/>
        <end position="33"/>
    </location>
</feature>
<evidence type="ECO:0000256" key="12">
    <source>
        <dbReference type="ARBA" id="ARBA00034000"/>
    </source>
</evidence>
<keyword evidence="5" id="KW-0328">Glycosyltransferase</keyword>
<gene>
    <name evidence="18" type="ORF">CLV72_10394</name>
</gene>
<dbReference type="InterPro" id="IPR036950">
    <property type="entry name" value="PBP_transglycosylase"/>
</dbReference>
<evidence type="ECO:0000256" key="15">
    <source>
        <dbReference type="SAM" id="Phobius"/>
    </source>
</evidence>
<keyword evidence="15" id="KW-1133">Transmembrane helix</keyword>
<keyword evidence="15" id="KW-0812">Transmembrane</keyword>
<organism evidence="18 19">
    <name type="scientific">Allonocardiopsis opalescens</name>
    <dbReference type="NCBI Taxonomy" id="1144618"/>
    <lineage>
        <taxon>Bacteria</taxon>
        <taxon>Bacillati</taxon>
        <taxon>Actinomycetota</taxon>
        <taxon>Actinomycetes</taxon>
        <taxon>Streptosporangiales</taxon>
        <taxon>Allonocardiopsis</taxon>
    </lineage>
</organism>
<dbReference type="Proteomes" id="UP000237846">
    <property type="component" value="Unassembled WGS sequence"/>
</dbReference>
<evidence type="ECO:0000256" key="5">
    <source>
        <dbReference type="ARBA" id="ARBA00022676"/>
    </source>
</evidence>
<sequence>MVQLTILRKIGQLIGIGVIAGVLVAALALPAVGGMGITARNASLGFLELPTELETPPPPQRSVILDRDDEVIAEIYDQNRELVGLDEISPVMQQAMLAIEDERFYEHGGVDVQGTFRAALRTLSGNTEGGSTLTQQYVENVQVYSAATQEEAQAIRNASIPSKLRELRYALALEQRLTKDEILERYLNIVYFSDGAYGIESAAQHFFNTTAAELTLPQAALLAGLVRYPYQYDPTVYPENALIRRNEVLGRMLANGMITQEQHDEAAATELELDVVEHENGCYFSEAPYFCDYVVREIESNPQFGETPEERSEFLRRNGLVIHTTLDLDMQEAAQNAIEERVPVGDPSNKIAAEVLMEPGSGEIRAMAQSTEYGNEDERGVTAVNYSVDADQGGSTGFQPGSTFKAITLAAALDEGMGFGTDFNSPGSMSLSSGFQDCDGNNVTSPADPWNVANSSESNAGIHDMRSGTAGSVNTYFAQLESRVGLCDVVQMAERLGAHRADGNELNQVASFTLGSNEVSPLTMATVYSTFASRGIRCEPMAITEIRDRVNGETMEFESDCERAISQEVADGVNTLLQAGFRPGGTAYGSGLSRPAAGKTGTADRSQYAWFAGYTPNLTGIVAVGDPRGSQPEHRLENVEIGGQYYPAVYGGTIPAPIWQATMQVATEGLEAEGFPGAPGRFNTPSQLRQQQEQQQQENDEGGGEGGGGNGNGNGNGRGNDDD</sequence>
<comment type="similarity">
    <text evidence="1">In the C-terminal section; belongs to the transpeptidase family.</text>
</comment>
<evidence type="ECO:0000256" key="2">
    <source>
        <dbReference type="ARBA" id="ARBA00007739"/>
    </source>
</evidence>
<evidence type="ECO:0000313" key="18">
    <source>
        <dbReference type="EMBL" id="PRX99497.1"/>
    </source>
</evidence>
<comment type="caution">
    <text evidence="18">The sequence shown here is derived from an EMBL/GenBank/DDBJ whole genome shotgun (WGS) entry which is preliminary data.</text>
</comment>
<evidence type="ECO:0000256" key="3">
    <source>
        <dbReference type="ARBA" id="ARBA00022645"/>
    </source>
</evidence>
<evidence type="ECO:0000313" key="19">
    <source>
        <dbReference type="Proteomes" id="UP000237846"/>
    </source>
</evidence>
<dbReference type="Gene3D" id="1.10.3810.10">
    <property type="entry name" value="Biosynthetic peptidoglycan transglycosylase-like"/>
    <property type="match status" value="1"/>
</dbReference>
<dbReference type="Pfam" id="PF00905">
    <property type="entry name" value="Transpeptidase"/>
    <property type="match status" value="1"/>
</dbReference>
<dbReference type="PANTHER" id="PTHR32282:SF33">
    <property type="entry name" value="PEPTIDOGLYCAN GLYCOSYLTRANSFERASE"/>
    <property type="match status" value="1"/>
</dbReference>
<keyword evidence="6" id="KW-0808">Transferase</keyword>
<evidence type="ECO:0000256" key="9">
    <source>
        <dbReference type="ARBA" id="ARBA00022984"/>
    </source>
</evidence>
<dbReference type="GO" id="GO:0008658">
    <property type="term" value="F:penicillin binding"/>
    <property type="evidence" value="ECO:0007669"/>
    <property type="project" value="InterPro"/>
</dbReference>
<dbReference type="GO" id="GO:0071555">
    <property type="term" value="P:cell wall organization"/>
    <property type="evidence" value="ECO:0007669"/>
    <property type="project" value="UniProtKB-KW"/>
</dbReference>
<keyword evidence="10" id="KW-0511">Multifunctional enzyme</keyword>
<dbReference type="GO" id="GO:0006508">
    <property type="term" value="P:proteolysis"/>
    <property type="evidence" value="ECO:0007669"/>
    <property type="project" value="UniProtKB-KW"/>
</dbReference>
<feature type="domain" description="Glycosyl transferase family 51" evidence="17">
    <location>
        <begin position="69"/>
        <end position="252"/>
    </location>
</feature>
<dbReference type="InterPro" id="IPR001460">
    <property type="entry name" value="PCN-bd_Tpept"/>
</dbReference>
<dbReference type="GO" id="GO:0009002">
    <property type="term" value="F:serine-type D-Ala-D-Ala carboxypeptidase activity"/>
    <property type="evidence" value="ECO:0007669"/>
    <property type="project" value="UniProtKB-EC"/>
</dbReference>
<evidence type="ECO:0000256" key="8">
    <source>
        <dbReference type="ARBA" id="ARBA00022960"/>
    </source>
</evidence>
<comment type="catalytic activity">
    <reaction evidence="13">
        <text>[GlcNAc-(1-&gt;4)-Mur2Ac(oyl-L-Ala-gamma-D-Glu-L-Lys-D-Ala-D-Ala)](n)-di-trans,octa-cis-undecaprenyl diphosphate + beta-D-GlcNAc-(1-&gt;4)-Mur2Ac(oyl-L-Ala-gamma-D-Glu-L-Lys-D-Ala-D-Ala)-di-trans,octa-cis-undecaprenyl diphosphate = [GlcNAc-(1-&gt;4)-Mur2Ac(oyl-L-Ala-gamma-D-Glu-L-Lys-D-Ala-D-Ala)](n+1)-di-trans,octa-cis-undecaprenyl diphosphate + di-trans,octa-cis-undecaprenyl diphosphate + H(+)</text>
        <dbReference type="Rhea" id="RHEA:23708"/>
        <dbReference type="Rhea" id="RHEA-COMP:9602"/>
        <dbReference type="Rhea" id="RHEA-COMP:9603"/>
        <dbReference type="ChEBI" id="CHEBI:15378"/>
        <dbReference type="ChEBI" id="CHEBI:58405"/>
        <dbReference type="ChEBI" id="CHEBI:60033"/>
        <dbReference type="ChEBI" id="CHEBI:78435"/>
        <dbReference type="EC" id="2.4.99.28"/>
    </reaction>
</comment>
<dbReference type="InterPro" id="IPR001264">
    <property type="entry name" value="Glyco_trans_51"/>
</dbReference>
<dbReference type="GO" id="GO:0008360">
    <property type="term" value="P:regulation of cell shape"/>
    <property type="evidence" value="ECO:0007669"/>
    <property type="project" value="UniProtKB-KW"/>
</dbReference>
<dbReference type="AlphaFoldDB" id="A0A2T0Q6P2"/>
<comment type="similarity">
    <text evidence="2">In the N-terminal section; belongs to the glycosyltransferase 51 family.</text>
</comment>
<dbReference type="PANTHER" id="PTHR32282">
    <property type="entry name" value="BINDING PROTEIN TRANSPEPTIDASE, PUTATIVE-RELATED"/>
    <property type="match status" value="1"/>
</dbReference>
<evidence type="ECO:0000259" key="17">
    <source>
        <dbReference type="Pfam" id="PF00912"/>
    </source>
</evidence>
<evidence type="ECO:0000256" key="1">
    <source>
        <dbReference type="ARBA" id="ARBA00007090"/>
    </source>
</evidence>
<dbReference type="Pfam" id="PF00912">
    <property type="entry name" value="Transgly"/>
    <property type="match status" value="1"/>
</dbReference>
<keyword evidence="3 18" id="KW-0121">Carboxypeptidase</keyword>
<keyword evidence="9" id="KW-0573">Peptidoglycan synthesis</keyword>
<evidence type="ECO:0000256" key="10">
    <source>
        <dbReference type="ARBA" id="ARBA00023268"/>
    </source>
</evidence>
<evidence type="ECO:0000256" key="6">
    <source>
        <dbReference type="ARBA" id="ARBA00022679"/>
    </source>
</evidence>
<evidence type="ECO:0000259" key="16">
    <source>
        <dbReference type="Pfam" id="PF00905"/>
    </source>
</evidence>
<dbReference type="RefSeq" id="WP_245930097.1">
    <property type="nucleotide sequence ID" value="NZ_PVZC01000003.1"/>
</dbReference>
<keyword evidence="4" id="KW-0645">Protease</keyword>
<evidence type="ECO:0000256" key="4">
    <source>
        <dbReference type="ARBA" id="ARBA00022670"/>
    </source>
</evidence>
<protein>
    <submittedName>
        <fullName evidence="18">Membrane peptidoglycan carboxypeptidase</fullName>
    </submittedName>
</protein>
<dbReference type="SUPFAM" id="SSF56601">
    <property type="entry name" value="beta-lactamase/transpeptidase-like"/>
    <property type="match status" value="1"/>
</dbReference>
<dbReference type="FunFam" id="1.10.3810.10:FF:000001">
    <property type="entry name" value="Penicillin-binding protein 1A"/>
    <property type="match status" value="1"/>
</dbReference>
<keyword evidence="8" id="KW-0133">Cell shape</keyword>
<keyword evidence="11" id="KW-0961">Cell wall biogenesis/degradation</keyword>
<evidence type="ECO:0000256" key="14">
    <source>
        <dbReference type="SAM" id="MobiDB-lite"/>
    </source>
</evidence>
<keyword evidence="15" id="KW-0472">Membrane</keyword>
<feature type="region of interest" description="Disordered" evidence="14">
    <location>
        <begin position="672"/>
        <end position="723"/>
    </location>
</feature>
<feature type="domain" description="Penicillin-binding protein transpeptidase" evidence="16">
    <location>
        <begin position="355"/>
        <end position="617"/>
    </location>
</feature>
<dbReference type="GO" id="GO:0008955">
    <property type="term" value="F:peptidoglycan glycosyltransferase activity"/>
    <property type="evidence" value="ECO:0007669"/>
    <property type="project" value="UniProtKB-EC"/>
</dbReference>
<comment type="catalytic activity">
    <reaction evidence="12">
        <text>Preferential cleavage: (Ac)2-L-Lys-D-Ala-|-D-Ala. Also transpeptidation of peptidyl-alanyl moieties that are N-acyl substituents of D-alanine.</text>
        <dbReference type="EC" id="3.4.16.4"/>
    </reaction>
</comment>
<dbReference type="Gene3D" id="3.40.710.10">
    <property type="entry name" value="DD-peptidase/beta-lactamase superfamily"/>
    <property type="match status" value="1"/>
</dbReference>
<evidence type="ECO:0000256" key="7">
    <source>
        <dbReference type="ARBA" id="ARBA00022801"/>
    </source>
</evidence>
<dbReference type="EMBL" id="PVZC01000003">
    <property type="protein sequence ID" value="PRX99497.1"/>
    <property type="molecule type" value="Genomic_DNA"/>
</dbReference>
<evidence type="ECO:0000256" key="13">
    <source>
        <dbReference type="ARBA" id="ARBA00049902"/>
    </source>
</evidence>
<keyword evidence="19" id="KW-1185">Reference proteome</keyword>
<dbReference type="SUPFAM" id="SSF53955">
    <property type="entry name" value="Lysozyme-like"/>
    <property type="match status" value="1"/>
</dbReference>
<keyword evidence="7" id="KW-0378">Hydrolase</keyword>
<dbReference type="GO" id="GO:0009252">
    <property type="term" value="P:peptidoglycan biosynthetic process"/>
    <property type="evidence" value="ECO:0007669"/>
    <property type="project" value="UniProtKB-KW"/>
</dbReference>
<proteinExistence type="inferred from homology"/>
<dbReference type="GO" id="GO:0030288">
    <property type="term" value="C:outer membrane-bounded periplasmic space"/>
    <property type="evidence" value="ECO:0007669"/>
    <property type="project" value="TreeGrafter"/>
</dbReference>
<dbReference type="InterPro" id="IPR050396">
    <property type="entry name" value="Glycosyltr_51/Transpeptidase"/>
</dbReference>
<name>A0A2T0Q6P2_9ACTN</name>
<accession>A0A2T0Q6P2</accession>
<dbReference type="InterPro" id="IPR023346">
    <property type="entry name" value="Lysozyme-like_dom_sf"/>
</dbReference>
<feature type="compositionally biased region" description="Gly residues" evidence="14">
    <location>
        <begin position="704"/>
        <end position="723"/>
    </location>
</feature>
<evidence type="ECO:0000256" key="11">
    <source>
        <dbReference type="ARBA" id="ARBA00023316"/>
    </source>
</evidence>
<dbReference type="InterPro" id="IPR012338">
    <property type="entry name" value="Beta-lactam/transpept-like"/>
</dbReference>